<dbReference type="PANTHER" id="PTHR14226:SF78">
    <property type="entry name" value="SLR0060 PROTEIN"/>
    <property type="match status" value="1"/>
</dbReference>
<keyword evidence="7" id="KW-1185">Reference proteome</keyword>
<dbReference type="InterPro" id="IPR050301">
    <property type="entry name" value="NTE"/>
</dbReference>
<keyword evidence="2 4" id="KW-0442">Lipid degradation</keyword>
<feature type="short sequence motif" description="DGA/G" evidence="4">
    <location>
        <begin position="213"/>
        <end position="215"/>
    </location>
</feature>
<dbReference type="RefSeq" id="WP_112142420.1">
    <property type="nucleotide sequence ID" value="NZ_PGTO01000002.1"/>
</dbReference>
<dbReference type="Proteomes" id="UP000251075">
    <property type="component" value="Unassembled WGS sequence"/>
</dbReference>
<dbReference type="PROSITE" id="PS51635">
    <property type="entry name" value="PNPLA"/>
    <property type="match status" value="1"/>
</dbReference>
<dbReference type="AlphaFoldDB" id="A0A364P1K9"/>
<dbReference type="SUPFAM" id="SSF52151">
    <property type="entry name" value="FabD/lysophospholipase-like"/>
    <property type="match status" value="1"/>
</dbReference>
<dbReference type="EMBL" id="PGTO01000002">
    <property type="protein sequence ID" value="RAU23222.1"/>
    <property type="molecule type" value="Genomic_DNA"/>
</dbReference>
<dbReference type="OrthoDB" id="9807112at2"/>
<keyword evidence="3 4" id="KW-0443">Lipid metabolism</keyword>
<dbReference type="PANTHER" id="PTHR14226">
    <property type="entry name" value="NEUROPATHY TARGET ESTERASE/SWISS CHEESE D.MELANOGASTER"/>
    <property type="match status" value="1"/>
</dbReference>
<proteinExistence type="predicted"/>
<evidence type="ECO:0000256" key="1">
    <source>
        <dbReference type="ARBA" id="ARBA00022801"/>
    </source>
</evidence>
<protein>
    <submittedName>
        <fullName evidence="6">Alpha/beta hydrolase</fullName>
    </submittedName>
</protein>
<feature type="active site" description="Proton acceptor" evidence="4">
    <location>
        <position position="213"/>
    </location>
</feature>
<evidence type="ECO:0000256" key="2">
    <source>
        <dbReference type="ARBA" id="ARBA00022963"/>
    </source>
</evidence>
<evidence type="ECO:0000259" key="5">
    <source>
        <dbReference type="PROSITE" id="PS51635"/>
    </source>
</evidence>
<name>A0A364P1K9_9PROT</name>
<accession>A0A364P1K9</accession>
<reference evidence="6 7" key="1">
    <citation type="submission" date="2017-11" db="EMBL/GenBank/DDBJ databases">
        <title>Draft genome sequence of magnetotactic bacterium Magnetospirillum kuznetsovii LBB-42.</title>
        <authorList>
            <person name="Grouzdev D.S."/>
            <person name="Rysina M.S."/>
            <person name="Baslerov R.V."/>
            <person name="Koziaeva V."/>
        </authorList>
    </citation>
    <scope>NUCLEOTIDE SEQUENCE [LARGE SCALE GENOMIC DNA]</scope>
    <source>
        <strain evidence="6 7">LBB-42</strain>
    </source>
</reference>
<evidence type="ECO:0000256" key="4">
    <source>
        <dbReference type="PROSITE-ProRule" id="PRU01161"/>
    </source>
</evidence>
<dbReference type="InterPro" id="IPR002641">
    <property type="entry name" value="PNPLA_dom"/>
</dbReference>
<evidence type="ECO:0000256" key="3">
    <source>
        <dbReference type="ARBA" id="ARBA00023098"/>
    </source>
</evidence>
<evidence type="ECO:0000313" key="7">
    <source>
        <dbReference type="Proteomes" id="UP000251075"/>
    </source>
</evidence>
<feature type="short sequence motif" description="GXSXG" evidence="4">
    <location>
        <begin position="44"/>
        <end position="48"/>
    </location>
</feature>
<dbReference type="GO" id="GO:0016042">
    <property type="term" value="P:lipid catabolic process"/>
    <property type="evidence" value="ECO:0007669"/>
    <property type="project" value="UniProtKB-UniRule"/>
</dbReference>
<evidence type="ECO:0000313" key="6">
    <source>
        <dbReference type="EMBL" id="RAU23222.1"/>
    </source>
</evidence>
<organism evidence="6 7">
    <name type="scientific">Paramagnetospirillum kuznetsovii</name>
    <dbReference type="NCBI Taxonomy" id="2053833"/>
    <lineage>
        <taxon>Bacteria</taxon>
        <taxon>Pseudomonadati</taxon>
        <taxon>Pseudomonadota</taxon>
        <taxon>Alphaproteobacteria</taxon>
        <taxon>Rhodospirillales</taxon>
        <taxon>Magnetospirillaceae</taxon>
        <taxon>Paramagnetospirillum</taxon>
    </lineage>
</organism>
<dbReference type="Pfam" id="PF01734">
    <property type="entry name" value="Patatin"/>
    <property type="match status" value="1"/>
</dbReference>
<dbReference type="InterPro" id="IPR016035">
    <property type="entry name" value="Acyl_Trfase/lysoPLipase"/>
</dbReference>
<keyword evidence="1 4" id="KW-0378">Hydrolase</keyword>
<dbReference type="GO" id="GO:0016787">
    <property type="term" value="F:hydrolase activity"/>
    <property type="evidence" value="ECO:0007669"/>
    <property type="project" value="UniProtKB-UniRule"/>
</dbReference>
<feature type="short sequence motif" description="GXGXXG" evidence="4">
    <location>
        <begin position="13"/>
        <end position="18"/>
    </location>
</feature>
<feature type="domain" description="PNPLA" evidence="5">
    <location>
        <begin position="9"/>
        <end position="226"/>
    </location>
</feature>
<comment type="caution">
    <text evidence="6">The sequence shown here is derived from an EMBL/GenBank/DDBJ whole genome shotgun (WGS) entry which is preliminary data.</text>
</comment>
<feature type="active site" description="Nucleophile" evidence="4">
    <location>
        <position position="46"/>
    </location>
</feature>
<gene>
    <name evidence="6" type="ORF">CU669_03430</name>
</gene>
<dbReference type="Gene3D" id="3.40.1090.10">
    <property type="entry name" value="Cytosolic phospholipase A2 catalytic domain"/>
    <property type="match status" value="1"/>
</dbReference>
<sequence>MGKMHKVALALQGGGVHGAFTWGVLDALLDEAAEGNIDIVGVSGSSSGALTATALAYGFHEGAALPGPATARTRRMVEAARGKMRELWETVARTAFWGGNPFVAAIGMAADWNIDDMPSARWADVSLSSGHPTETGLNATLTTVLREVLPQIPAIFALPQAGTPMLVVAATDVAECRRQLFIDGAVSPDVIKATNAQPTHFQTATIGGRAYWDGGYMGNPPLTPLIEGLRENEAHDLLVVTMNPLRRDGAPHGPREILDRLNEVTFNSSLIHEVNAIETINRLIDAGMVKDPPARQRPYHRINLHRVHADEEIAKLGIYSKDAPAWDFLVHLRDLGRQAFKAAWPQIKPALGKSSSWDTTAMCDSILARKAITTRER</sequence>